<reference evidence="3" key="1">
    <citation type="submission" date="2023-06" db="EMBL/GenBank/DDBJ databases">
        <title>Identification and characterization of horizontal gene transfer across gut microbiota members of farm animals based on homology search.</title>
        <authorList>
            <person name="Zeman M."/>
            <person name="Kubasova T."/>
            <person name="Jahodarova E."/>
            <person name="Nykrynova M."/>
            <person name="Rychlik I."/>
        </authorList>
    </citation>
    <scope>NUCLEOTIDE SEQUENCE [LARGE SCALE GENOMIC DNA]</scope>
    <source>
        <strain evidence="3">161_Gplus</strain>
    </source>
</reference>
<proteinExistence type="predicted"/>
<evidence type="ECO:0000313" key="3">
    <source>
        <dbReference type="Proteomes" id="UP001529343"/>
    </source>
</evidence>
<name>A0ABT7UVC6_9LACO</name>
<feature type="region of interest" description="Disordered" evidence="1">
    <location>
        <begin position="99"/>
        <end position="124"/>
    </location>
</feature>
<comment type="caution">
    <text evidence="2">The sequence shown here is derived from an EMBL/GenBank/DDBJ whole genome shotgun (WGS) entry which is preliminary data.</text>
</comment>
<evidence type="ECO:0000256" key="1">
    <source>
        <dbReference type="SAM" id="MobiDB-lite"/>
    </source>
</evidence>
<evidence type="ECO:0008006" key="4">
    <source>
        <dbReference type="Google" id="ProtNLM"/>
    </source>
</evidence>
<sequence>MIRQVKIPDEMQWAKLVDEIEATVEDTSMICWVGSADGHYAMTWKSFKSLFYDTEYRVQGGYCALASDLVVAMDDGSWYEQADNGYFYHRWPPQLQPGFRPFEKATGQGSSSLEELNTDDKADV</sequence>
<dbReference type="RefSeq" id="WP_289585576.1">
    <property type="nucleotide sequence ID" value="NZ_JAUDDW010000001.1"/>
</dbReference>
<accession>A0ABT7UVC6</accession>
<protein>
    <recommendedName>
        <fullName evidence="4">DUF1642 domain-containing protein</fullName>
    </recommendedName>
</protein>
<keyword evidence="3" id="KW-1185">Reference proteome</keyword>
<gene>
    <name evidence="2" type="ORF">QUW44_00405</name>
</gene>
<evidence type="ECO:0000313" key="2">
    <source>
        <dbReference type="EMBL" id="MDM8265636.1"/>
    </source>
</evidence>
<organism evidence="2 3">
    <name type="scientific">Limosilactobacillus pontis</name>
    <dbReference type="NCBI Taxonomy" id="35787"/>
    <lineage>
        <taxon>Bacteria</taxon>
        <taxon>Bacillati</taxon>
        <taxon>Bacillota</taxon>
        <taxon>Bacilli</taxon>
        <taxon>Lactobacillales</taxon>
        <taxon>Lactobacillaceae</taxon>
        <taxon>Limosilactobacillus</taxon>
    </lineage>
</organism>
<dbReference type="Proteomes" id="UP001529343">
    <property type="component" value="Unassembled WGS sequence"/>
</dbReference>
<dbReference type="EMBL" id="JAUDDW010000001">
    <property type="protein sequence ID" value="MDM8265636.1"/>
    <property type="molecule type" value="Genomic_DNA"/>
</dbReference>